<dbReference type="Proteomes" id="UP000015520">
    <property type="component" value="Unassembled WGS sequence"/>
</dbReference>
<evidence type="ECO:0008006" key="4">
    <source>
        <dbReference type="Google" id="ProtNLM"/>
    </source>
</evidence>
<name>T0KU97_9BACT</name>
<evidence type="ECO:0000313" key="3">
    <source>
        <dbReference type="Proteomes" id="UP000015520"/>
    </source>
</evidence>
<dbReference type="EMBL" id="AUPZ01000002">
    <property type="protein sequence ID" value="EQB40564.1"/>
    <property type="molecule type" value="Genomic_DNA"/>
</dbReference>
<keyword evidence="1" id="KW-0175">Coiled coil</keyword>
<evidence type="ECO:0000313" key="2">
    <source>
        <dbReference type="EMBL" id="EQB40564.1"/>
    </source>
</evidence>
<sequence length="259" mass="29860">MILTFTLSFAKVYYSKVEPYEIRDISSNVLGLVLFIDEDMIGKKLGSKPYIRIDDELDVKELGFIEDKLEYLQDIVKVNEEVLLNLENSIQRKRENYKRIEELKFKSTVEKDREYHELISSENQYLNTQKEILNLKVQIADLKLRQAQLLRDVKDKSLKNEGFILYEILVKTGQVVNISTPLAKVADVSKAKLSIYLDESDVAGAKEKVVYINGEKTSYKISRLLKIADAKNISKYLAQIIIDSPKLFSKLATIELKDK</sequence>
<gene>
    <name evidence="2" type="ORF">M947_01815</name>
</gene>
<dbReference type="AlphaFoldDB" id="T0KU97"/>
<reference evidence="2 3" key="1">
    <citation type="submission" date="2013-07" db="EMBL/GenBank/DDBJ databases">
        <title>Sulfurimonas hongkongensis AST-10 Genome Sequencing.</title>
        <authorList>
            <person name="Cai L."/>
            <person name="Zhang T."/>
        </authorList>
    </citation>
    <scope>NUCLEOTIDE SEQUENCE [LARGE SCALE GENOMIC DNA]</scope>
    <source>
        <strain evidence="2 3">AST-10</strain>
    </source>
</reference>
<dbReference type="PATRIC" id="fig|1172190.3.peg.353"/>
<comment type="caution">
    <text evidence="2">The sequence shown here is derived from an EMBL/GenBank/DDBJ whole genome shotgun (WGS) entry which is preliminary data.</text>
</comment>
<accession>T0KU97</accession>
<organism evidence="2 3">
    <name type="scientific">Sulfurimonas hongkongensis</name>
    <dbReference type="NCBI Taxonomy" id="1172190"/>
    <lineage>
        <taxon>Bacteria</taxon>
        <taxon>Pseudomonadati</taxon>
        <taxon>Campylobacterota</taxon>
        <taxon>Epsilonproteobacteria</taxon>
        <taxon>Campylobacterales</taxon>
        <taxon>Sulfurimonadaceae</taxon>
        <taxon>Sulfurimonas</taxon>
    </lineage>
</organism>
<proteinExistence type="predicted"/>
<keyword evidence="3" id="KW-1185">Reference proteome</keyword>
<dbReference type="eggNOG" id="COG0845">
    <property type="taxonomic scope" value="Bacteria"/>
</dbReference>
<feature type="coiled-coil region" evidence="1">
    <location>
        <begin position="83"/>
        <end position="145"/>
    </location>
</feature>
<protein>
    <recommendedName>
        <fullName evidence="4">RND efflux pump membrane fusion protein barrel-sandwich domain-containing protein</fullName>
    </recommendedName>
</protein>
<evidence type="ECO:0000256" key="1">
    <source>
        <dbReference type="SAM" id="Coils"/>
    </source>
</evidence>
<dbReference type="STRING" id="1172190.M947_01815"/>